<dbReference type="PROSITE" id="PS00092">
    <property type="entry name" value="N6_MTASE"/>
    <property type="match status" value="1"/>
</dbReference>
<evidence type="ECO:0000259" key="7">
    <source>
        <dbReference type="Pfam" id="PF17827"/>
    </source>
</evidence>
<dbReference type="GO" id="GO:0003676">
    <property type="term" value="F:nucleic acid binding"/>
    <property type="evidence" value="ECO:0007669"/>
    <property type="project" value="InterPro"/>
</dbReference>
<dbReference type="InterPro" id="IPR007848">
    <property type="entry name" value="Small_mtfrase_dom"/>
</dbReference>
<evidence type="ECO:0000313" key="8">
    <source>
        <dbReference type="EMBL" id="ARU45969.1"/>
    </source>
</evidence>
<evidence type="ECO:0000256" key="5">
    <source>
        <dbReference type="HAMAP-Rule" id="MF_02126"/>
    </source>
</evidence>
<reference evidence="8 9" key="2">
    <citation type="journal article" date="2020" name="Antonie Van Leeuwenhoek">
        <title>Phylogenomic characterisation of a novel corynebacterial species pathogenic to animals.</title>
        <authorList>
            <person name="Moller J."/>
            <person name="Musella L."/>
            <person name="Melnikov V."/>
            <person name="Geissdorfer W."/>
            <person name="Burkovski A."/>
            <person name="Sangal V."/>
        </authorList>
    </citation>
    <scope>NUCLEOTIDE SEQUENCE [LARGE SCALE GENOMIC DNA]</scope>
    <source>
        <strain evidence="8 9">PO100/5</strain>
    </source>
</reference>
<dbReference type="GO" id="GO:0102559">
    <property type="term" value="F:peptide chain release factor N(5)-glutamine methyltransferase activity"/>
    <property type="evidence" value="ECO:0007669"/>
    <property type="project" value="UniProtKB-EC"/>
</dbReference>
<dbReference type="PANTHER" id="PTHR18895:SF74">
    <property type="entry name" value="MTRF1L RELEASE FACTOR GLUTAMINE METHYLTRANSFERASE"/>
    <property type="match status" value="1"/>
</dbReference>
<dbReference type="InterPro" id="IPR040758">
    <property type="entry name" value="PrmC_N"/>
</dbReference>
<evidence type="ECO:0000313" key="9">
    <source>
        <dbReference type="Proteomes" id="UP000195652"/>
    </source>
</evidence>
<comment type="catalytic activity">
    <reaction evidence="4 5">
        <text>L-glutaminyl-[peptide chain release factor] + S-adenosyl-L-methionine = N(5)-methyl-L-glutaminyl-[peptide chain release factor] + S-adenosyl-L-homocysteine + H(+)</text>
        <dbReference type="Rhea" id="RHEA:42896"/>
        <dbReference type="Rhea" id="RHEA-COMP:10271"/>
        <dbReference type="Rhea" id="RHEA-COMP:10272"/>
        <dbReference type="ChEBI" id="CHEBI:15378"/>
        <dbReference type="ChEBI" id="CHEBI:30011"/>
        <dbReference type="ChEBI" id="CHEBI:57856"/>
        <dbReference type="ChEBI" id="CHEBI:59789"/>
        <dbReference type="ChEBI" id="CHEBI:61891"/>
        <dbReference type="EC" id="2.1.1.297"/>
    </reaction>
</comment>
<dbReference type="EC" id="2.1.1.297" evidence="5"/>
<feature type="binding site" evidence="5">
    <location>
        <position position="179"/>
    </location>
    <ligand>
        <name>S-adenosyl-L-methionine</name>
        <dbReference type="ChEBI" id="CHEBI:59789"/>
    </ligand>
</feature>
<keyword evidence="1 5" id="KW-0489">Methyltransferase</keyword>
<gene>
    <name evidence="5 8" type="primary">prmC</name>
    <name evidence="8" type="ORF">CBE74_05095</name>
</gene>
<reference evidence="8 9" key="4">
    <citation type="journal article" date="2020" name="PLoS ONE">
        <title>Taxonomic classification of strain PO100/5 shows a broader geographic distribution and genetic markers of the recently described Corynebacterium silvaticum.</title>
        <authorList>
            <person name="Viana M.V.C."/>
            <person name="Profeta R."/>
            <person name="da Silva A.L."/>
            <person name="Hurtado R."/>
            <person name="Cerqueira J.C."/>
            <person name="Ribeiro B.F.S."/>
            <person name="Almeida M.O."/>
            <person name="Morais-Rodrigues F."/>
            <person name="Soares S.C."/>
            <person name="Oliveira M."/>
            <person name="Tavares L."/>
            <person name="Figueiredo H."/>
            <person name="Wattam A.R."/>
            <person name="Barh D."/>
            <person name="Ghosh P."/>
            <person name="Silva A."/>
            <person name="Azevedo V."/>
        </authorList>
    </citation>
    <scope>NUCLEOTIDE SEQUENCE [LARGE SCALE GENOMIC DNA]</scope>
    <source>
        <strain evidence="8 9">PO100/5</strain>
    </source>
</reference>
<dbReference type="PANTHER" id="PTHR18895">
    <property type="entry name" value="HEMK METHYLTRANSFERASE"/>
    <property type="match status" value="1"/>
</dbReference>
<comment type="caution">
    <text evidence="5">Lacks conserved residue(s) required for the propagation of feature annotation.</text>
</comment>
<dbReference type="InterPro" id="IPR002052">
    <property type="entry name" value="DNA_methylase_N6_adenine_CS"/>
</dbReference>
<evidence type="ECO:0000256" key="1">
    <source>
        <dbReference type="ARBA" id="ARBA00022603"/>
    </source>
</evidence>
<dbReference type="GeneID" id="75007636"/>
<dbReference type="Gene3D" id="3.40.50.150">
    <property type="entry name" value="Vaccinia Virus protein VP39"/>
    <property type="match status" value="1"/>
</dbReference>
<keyword evidence="9" id="KW-1185">Reference proteome</keyword>
<accession>A0A7Y4LH08</accession>
<dbReference type="InterPro" id="IPR019874">
    <property type="entry name" value="RF_methyltr_PrmC"/>
</dbReference>
<evidence type="ECO:0000259" key="6">
    <source>
        <dbReference type="Pfam" id="PF05175"/>
    </source>
</evidence>
<dbReference type="InterPro" id="IPR029063">
    <property type="entry name" value="SAM-dependent_MTases_sf"/>
</dbReference>
<feature type="binding site" evidence="5">
    <location>
        <position position="136"/>
    </location>
    <ligand>
        <name>S-adenosyl-L-methionine</name>
        <dbReference type="ChEBI" id="CHEBI:59789"/>
    </ligand>
</feature>
<dbReference type="Proteomes" id="UP000195652">
    <property type="component" value="Chromosome"/>
</dbReference>
<comment type="similarity">
    <text evidence="5">Belongs to the protein N5-glutamine methyltransferase family. PrmC subfamily.</text>
</comment>
<dbReference type="AlphaFoldDB" id="A0A7Y4LH08"/>
<evidence type="ECO:0000256" key="4">
    <source>
        <dbReference type="ARBA" id="ARBA00048391"/>
    </source>
</evidence>
<comment type="function">
    <text evidence="5">Methylates the class 1 translation termination release factors RF1/PrfA and RF2/PrfB on the glutamine residue of the universally conserved GGQ motif.</text>
</comment>
<evidence type="ECO:0000256" key="3">
    <source>
        <dbReference type="ARBA" id="ARBA00022691"/>
    </source>
</evidence>
<dbReference type="RefSeq" id="WP_087453796.1">
    <property type="nucleotide sequence ID" value="NZ_CP021417.2"/>
</dbReference>
<dbReference type="Pfam" id="PF17827">
    <property type="entry name" value="PrmC_N"/>
    <property type="match status" value="1"/>
</dbReference>
<dbReference type="OrthoDB" id="9800643at2"/>
<sequence length="272" mass="29039">MLFTSLRDAEATLEAAGVASPRNDAQILAAHLLRCTPMELGLRMREPTPDQFEALVARRAQREPLQHIVGEAWFGPLTLKVGPGVFIPRPETEVLADWAVQQLGGGETVVDLCTGSGALAAYVATLVPTAKVTAVELSPAATRYAQENLPTNVNLVIGDATDSDLLRSLAGTVDVVVSNPPYVPETPDLAPEVYHDPAMAVFSGADGMDTIKLLIPVIHELLAPKGRVGIEHDDATSLAVLQEFHKHGGFCEIAVLEDLTGRKRFVTASKLP</sequence>
<keyword evidence="2 5" id="KW-0808">Transferase</keyword>
<dbReference type="GO" id="GO:0032259">
    <property type="term" value="P:methylation"/>
    <property type="evidence" value="ECO:0007669"/>
    <property type="project" value="UniProtKB-KW"/>
</dbReference>
<feature type="binding site" evidence="5">
    <location>
        <begin position="179"/>
        <end position="182"/>
    </location>
    <ligand>
        <name>substrate</name>
    </ligand>
</feature>
<dbReference type="NCBIfam" id="TIGR00536">
    <property type="entry name" value="hemK_fam"/>
    <property type="match status" value="1"/>
</dbReference>
<feature type="domain" description="Release factor glutamine methyltransferase N-terminal" evidence="7">
    <location>
        <begin position="6"/>
        <end position="70"/>
    </location>
</feature>
<feature type="domain" description="Methyltransferase small" evidence="6">
    <location>
        <begin position="105"/>
        <end position="183"/>
    </location>
</feature>
<reference evidence="8 9" key="1">
    <citation type="journal article" date="2014" name="BMC Vet. Res.">
        <title>First report of Corynebacterium pseudotuberculosis from caseous lymphadenitis lesions in Black Alentejano pig (Sus scrofa domesticus).</title>
        <authorList>
            <person name="Oliveira M."/>
            <person name="Barroco C."/>
            <person name="Mottola C."/>
            <person name="Santos R."/>
            <person name="Lemsaddek A."/>
            <person name="Tavares L."/>
            <person name="Semedo-Lemsaddek T."/>
        </authorList>
    </citation>
    <scope>NUCLEOTIDE SEQUENCE [LARGE SCALE GENOMIC DNA]</scope>
    <source>
        <strain evidence="8 9">PO100/5</strain>
    </source>
</reference>
<keyword evidence="3 5" id="KW-0949">S-adenosyl-L-methionine</keyword>
<dbReference type="Pfam" id="PF05175">
    <property type="entry name" value="MTS"/>
    <property type="match status" value="1"/>
</dbReference>
<dbReference type="SUPFAM" id="SSF53335">
    <property type="entry name" value="S-adenosyl-L-methionine-dependent methyltransferases"/>
    <property type="match status" value="1"/>
</dbReference>
<evidence type="ECO:0000256" key="2">
    <source>
        <dbReference type="ARBA" id="ARBA00022679"/>
    </source>
</evidence>
<dbReference type="Gene3D" id="1.10.8.10">
    <property type="entry name" value="DNA helicase RuvA subunit, C-terminal domain"/>
    <property type="match status" value="1"/>
</dbReference>
<dbReference type="CDD" id="cd02440">
    <property type="entry name" value="AdoMet_MTases"/>
    <property type="match status" value="1"/>
</dbReference>
<proteinExistence type="inferred from homology"/>
<dbReference type="InterPro" id="IPR050320">
    <property type="entry name" value="N5-glutamine_MTase"/>
</dbReference>
<dbReference type="HAMAP" id="MF_02126">
    <property type="entry name" value="RF_methyltr_PrmC"/>
    <property type="match status" value="1"/>
</dbReference>
<protein>
    <recommendedName>
        <fullName evidence="5">Release factor glutamine methyltransferase</fullName>
        <shortName evidence="5">RF MTase</shortName>
        <ecNumber evidence="5">2.1.1.297</ecNumber>
    </recommendedName>
    <alternativeName>
        <fullName evidence="5">N5-glutamine methyltransferase PrmC</fullName>
    </alternativeName>
    <alternativeName>
        <fullName evidence="5">Protein-(glutamine-N5) MTase PrmC</fullName>
    </alternativeName>
    <alternativeName>
        <fullName evidence="5">Protein-glutamine N-methyltransferase PrmC</fullName>
    </alternativeName>
</protein>
<reference evidence="8 9" key="3">
    <citation type="journal article" date="2020" name="Int. J. Syst. Evol. Microbiol.">
        <title>Corynebacterium silvaticum sp. nov., a unique group of NTTB corynebacteria in wild boar and roe deer.</title>
        <authorList>
            <person name="Dangel A."/>
            <person name="Berger A."/>
            <person name="Rau J."/>
            <person name="Eisenberg T."/>
            <person name="Kampfer P."/>
            <person name="Margos G."/>
            <person name="Contzen M."/>
            <person name="Busse H.J."/>
            <person name="Konrad R."/>
            <person name="Peters M."/>
            <person name="Sting R."/>
            <person name="Sing A."/>
        </authorList>
    </citation>
    <scope>NUCLEOTIDE SEQUENCE [LARGE SCALE GENOMIC DNA]</scope>
    <source>
        <strain evidence="8 9">PO100/5</strain>
    </source>
</reference>
<dbReference type="NCBIfam" id="TIGR03534">
    <property type="entry name" value="RF_mod_PrmC"/>
    <property type="match status" value="1"/>
</dbReference>
<dbReference type="KEGG" id="csil:CBE74_05095"/>
<dbReference type="InterPro" id="IPR004556">
    <property type="entry name" value="HemK-like"/>
</dbReference>
<dbReference type="EMBL" id="CP021417">
    <property type="protein sequence ID" value="ARU45969.1"/>
    <property type="molecule type" value="Genomic_DNA"/>
</dbReference>
<organism evidence="8 9">
    <name type="scientific">Corynebacterium silvaticum</name>
    <dbReference type="NCBI Taxonomy" id="2320431"/>
    <lineage>
        <taxon>Bacteria</taxon>
        <taxon>Bacillati</taxon>
        <taxon>Actinomycetota</taxon>
        <taxon>Actinomycetes</taxon>
        <taxon>Mycobacteriales</taxon>
        <taxon>Corynebacteriaceae</taxon>
        <taxon>Corynebacterium</taxon>
    </lineage>
</organism>
<name>A0A7Y4LH08_9CORY</name>